<protein>
    <submittedName>
        <fullName evidence="1">Uncharacterized protein</fullName>
    </submittedName>
</protein>
<reference evidence="1 2" key="1">
    <citation type="submission" date="2016-10" db="EMBL/GenBank/DDBJ databases">
        <authorList>
            <person name="de Groot N.N."/>
        </authorList>
    </citation>
    <scope>NUCLEOTIDE SEQUENCE [LARGE SCALE GENOMIC DNA]</scope>
    <source>
        <strain evidence="1 2">CGMCC 1.5012</strain>
    </source>
</reference>
<dbReference type="AlphaFoldDB" id="A0A1G9UQM5"/>
<keyword evidence="2" id="KW-1185">Reference proteome</keyword>
<evidence type="ECO:0000313" key="1">
    <source>
        <dbReference type="EMBL" id="SDM62176.1"/>
    </source>
</evidence>
<dbReference type="Pfam" id="PF19677">
    <property type="entry name" value="DUF6179"/>
    <property type="match status" value="1"/>
</dbReference>
<sequence>MSLEISKQFPIQKEMLSGEHYVQSLLHHASRLGIITPQQTEQLQLQTAQLLQKQLIRFTHGESSSVKTQTAQGILLSLLFTVSLALKDMTEIEAQLKALTEEALESLHTRGREILKVKVLRAKGLLNAVKHSRVSTENEAYNQTVDTAIPGFFAMYDLYYAAHGLPCMIDYPLAIEVTDRAGIEFIEEYLQRLAWENAFCVQFPTEELTQLLTGYHSDFNELLENITLLTLSNALGSILLGKGSDNITLTGEDITLLMGRLAGLTSEEFARQMEIAKTQLPLIRGAEDYLNQCADRIIVRIDAARQGLGPLPLITAKPAGAVALLFSDQERMDDEHFCSLTEELRSCRDTQDKLLLVRREVNSFGDLTDILGAECFFGQEYEQLFGSLKDFELVLLYKTVPREEDGTLHRTEAEKEWQQALCSYIDSLDVIHRNTIEALAAQIAAG</sequence>
<organism evidence="1 2">
    <name type="scientific">Acetanaerobacterium elongatum</name>
    <dbReference type="NCBI Taxonomy" id="258515"/>
    <lineage>
        <taxon>Bacteria</taxon>
        <taxon>Bacillati</taxon>
        <taxon>Bacillota</taxon>
        <taxon>Clostridia</taxon>
        <taxon>Eubacteriales</taxon>
        <taxon>Oscillospiraceae</taxon>
        <taxon>Acetanaerobacterium</taxon>
    </lineage>
</organism>
<proteinExistence type="predicted"/>
<evidence type="ECO:0000313" key="2">
    <source>
        <dbReference type="Proteomes" id="UP000199182"/>
    </source>
</evidence>
<dbReference type="RefSeq" id="WP_092637604.1">
    <property type="nucleotide sequence ID" value="NZ_FNID01000002.1"/>
</dbReference>
<accession>A0A1G9UQM5</accession>
<dbReference type="Proteomes" id="UP000199182">
    <property type="component" value="Unassembled WGS sequence"/>
</dbReference>
<dbReference type="STRING" id="258515.SAMN05192585_10291"/>
<dbReference type="InterPro" id="IPR045751">
    <property type="entry name" value="DUF6179"/>
</dbReference>
<dbReference type="EMBL" id="FNID01000002">
    <property type="protein sequence ID" value="SDM62176.1"/>
    <property type="molecule type" value="Genomic_DNA"/>
</dbReference>
<dbReference type="OrthoDB" id="3173587at2"/>
<name>A0A1G9UQM5_9FIRM</name>
<gene>
    <name evidence="1" type="ORF">SAMN05192585_10291</name>
</gene>